<dbReference type="HOGENOM" id="CLU_2698943_0_0_9"/>
<protein>
    <submittedName>
        <fullName evidence="1">Uncharacterized protein</fullName>
    </submittedName>
</protein>
<gene>
    <name evidence="1" type="ORF">WOU_03188</name>
</gene>
<organism evidence="1 2">
    <name type="scientific">Enterococcus faecalis ATCC 6055</name>
    <dbReference type="NCBI Taxonomy" id="1169311"/>
    <lineage>
        <taxon>Bacteria</taxon>
        <taxon>Bacillati</taxon>
        <taxon>Bacillota</taxon>
        <taxon>Bacilli</taxon>
        <taxon>Lactobacillales</taxon>
        <taxon>Enterococcaceae</taxon>
        <taxon>Enterococcus</taxon>
    </lineage>
</organism>
<name>R3KBR8_ENTFL</name>
<evidence type="ECO:0000313" key="1">
    <source>
        <dbReference type="EMBL" id="EOK05934.1"/>
    </source>
</evidence>
<dbReference type="EMBL" id="ASDZ01000055">
    <property type="protein sequence ID" value="EOK05934.1"/>
    <property type="molecule type" value="Genomic_DNA"/>
</dbReference>
<proteinExistence type="predicted"/>
<dbReference type="RefSeq" id="WP_010829310.1">
    <property type="nucleotide sequence ID" value="NZ_KB944856.1"/>
</dbReference>
<dbReference type="AlphaFoldDB" id="R3KBR8"/>
<comment type="caution">
    <text evidence="1">The sequence shown here is derived from an EMBL/GenBank/DDBJ whole genome shotgun (WGS) entry which is preliminary data.</text>
</comment>
<evidence type="ECO:0000313" key="2">
    <source>
        <dbReference type="Proteomes" id="UP000013638"/>
    </source>
</evidence>
<accession>R3KBR8</accession>
<reference evidence="1 2" key="1">
    <citation type="submission" date="2013-02" db="EMBL/GenBank/DDBJ databases">
        <title>The Genome Sequence of Enterococcus faecalis ATCC_6055.</title>
        <authorList>
            <consortium name="The Broad Institute Genome Sequencing Platform"/>
            <consortium name="The Broad Institute Genome Sequencing Center for Infectious Disease"/>
            <person name="Earl A.M."/>
            <person name="Gilmore M.S."/>
            <person name="Lebreton F."/>
            <person name="Walker B."/>
            <person name="Young S.K."/>
            <person name="Zeng Q."/>
            <person name="Gargeya S."/>
            <person name="Fitzgerald M."/>
            <person name="Haas B."/>
            <person name="Abouelleil A."/>
            <person name="Alvarado L."/>
            <person name="Arachchi H.M."/>
            <person name="Berlin A.M."/>
            <person name="Chapman S.B."/>
            <person name="Dewar J."/>
            <person name="Goldberg J."/>
            <person name="Griggs A."/>
            <person name="Gujja S."/>
            <person name="Hansen M."/>
            <person name="Howarth C."/>
            <person name="Imamovic A."/>
            <person name="Larimer J."/>
            <person name="McCowan C."/>
            <person name="Murphy C."/>
            <person name="Neiman D."/>
            <person name="Pearson M."/>
            <person name="Priest M."/>
            <person name="Roberts A."/>
            <person name="Saif S."/>
            <person name="Shea T."/>
            <person name="Sisk P."/>
            <person name="Sykes S."/>
            <person name="Wortman J."/>
            <person name="Nusbaum C."/>
            <person name="Birren B."/>
        </authorList>
    </citation>
    <scope>NUCLEOTIDE SEQUENCE [LARGE SCALE GENOMIC DNA]</scope>
    <source>
        <strain evidence="1 2">ATCC 6055</strain>
    </source>
</reference>
<sequence length="81" mass="9665">MLSKFLKNFSGKKSRKKRKSIHENWFLDPNILTDNSTEHVSQSKKMKKSDCFIQGNDPNFFTIPESRSHKYGIMHYYSENY</sequence>
<dbReference type="Proteomes" id="UP000013638">
    <property type="component" value="Unassembled WGS sequence"/>
</dbReference>